<keyword evidence="3" id="KW-0489">Methyltransferase</keyword>
<reference evidence="3 4" key="1">
    <citation type="journal article" date="2021" name="Int. J. Syst. Evol. Microbiol.">
        <title>Amazonocrinis nigriterrae gen. nov., sp. nov., Atlanticothrix silvestris gen. nov., sp. nov. and Dendronalium phyllosphericum gen. nov., sp. nov., nostocacean cyanobacteria from Brazilian environments.</title>
        <authorList>
            <person name="Alvarenga D.O."/>
            <person name="Andreote A.P.D."/>
            <person name="Branco L.H.Z."/>
            <person name="Delbaje E."/>
            <person name="Cruz R.B."/>
            <person name="Varani A.M."/>
            <person name="Fiore M.F."/>
        </authorList>
    </citation>
    <scope>NUCLEOTIDE SEQUENCE [LARGE SCALE GENOMIC DNA]</scope>
    <source>
        <strain evidence="3 4">CENA357</strain>
    </source>
</reference>
<dbReference type="Gene3D" id="6.10.250.3100">
    <property type="match status" value="1"/>
</dbReference>
<organism evidence="3 4">
    <name type="scientific">Atlanticothrix silvestris CENA357</name>
    <dbReference type="NCBI Taxonomy" id="1725252"/>
    <lineage>
        <taxon>Bacteria</taxon>
        <taxon>Bacillati</taxon>
        <taxon>Cyanobacteriota</taxon>
        <taxon>Cyanophyceae</taxon>
        <taxon>Nostocales</taxon>
        <taxon>Nodulariaceae</taxon>
        <taxon>Atlanticothrix</taxon>
        <taxon>Atlanticothrix silvestris</taxon>
    </lineage>
</organism>
<evidence type="ECO:0000313" key="4">
    <source>
        <dbReference type="Proteomes" id="UP000599391"/>
    </source>
</evidence>
<evidence type="ECO:0000259" key="1">
    <source>
        <dbReference type="Pfam" id="PF08421"/>
    </source>
</evidence>
<dbReference type="GO" id="GO:0008168">
    <property type="term" value="F:methyltransferase activity"/>
    <property type="evidence" value="ECO:0007669"/>
    <property type="project" value="UniProtKB-KW"/>
</dbReference>
<gene>
    <name evidence="3" type="ORF">I8751_06315</name>
</gene>
<accession>A0A8J7HG56</accession>
<keyword evidence="3" id="KW-0808">Transferase</keyword>
<dbReference type="Pfam" id="PF13489">
    <property type="entry name" value="Methyltransf_23"/>
    <property type="match status" value="1"/>
</dbReference>
<dbReference type="GO" id="GO:0032259">
    <property type="term" value="P:methylation"/>
    <property type="evidence" value="ECO:0007669"/>
    <property type="project" value="UniProtKB-KW"/>
</dbReference>
<dbReference type="InterPro" id="IPR013691">
    <property type="entry name" value="MeTrfase_14"/>
</dbReference>
<dbReference type="Gene3D" id="3.40.50.720">
    <property type="entry name" value="NAD(P)-binding Rossmann-like Domain"/>
    <property type="match status" value="1"/>
</dbReference>
<evidence type="ECO:0000259" key="2">
    <source>
        <dbReference type="Pfam" id="PF08484"/>
    </source>
</evidence>
<dbReference type="Pfam" id="PF08421">
    <property type="entry name" value="Methyltransf_13"/>
    <property type="match status" value="1"/>
</dbReference>
<proteinExistence type="predicted"/>
<dbReference type="InterPro" id="IPR038576">
    <property type="entry name" value="Methyltransf_Zn-bd_dom_put_sf"/>
</dbReference>
<dbReference type="Proteomes" id="UP000599391">
    <property type="component" value="Unassembled WGS sequence"/>
</dbReference>
<feature type="domain" description="C-methyltransferase" evidence="2">
    <location>
        <begin position="255"/>
        <end position="409"/>
    </location>
</feature>
<dbReference type="Gene3D" id="3.40.50.150">
    <property type="entry name" value="Vaccinia Virus protein VP39"/>
    <property type="match status" value="1"/>
</dbReference>
<sequence length="414" mass="45633">MIDAIALDLMPPCRASGIDDLELIISFGNTPLADALLTKDQLGQPEYTAPLELAFSPSSGLVQITTTVPPEILFCRDYPYFSSVSSSLLKHFRQSALEIIESHKLDSNSLVIEAASNDGYMLKNFVDRGIPVLGIDPAVGPVEVAQKAGIPSICTFFTKDLAEQLRASGNLADVFLANNVLAHVPDLNGFVAGMKVLLKANGVAVIEVPYVVDLVDHCQFDTIYHQHLCYFSVTALDRLLRRHSLFLNDVQRTAIHGGSLRLFVGHHEAVDESVKSLLQTEAARGVDKFNYYSNFADRIRTIKSALLDILVNLKQQGKRIAGYGAAAKATTLLSYADIDQKLLDYVVDLNPFKQGRYMGGNHLPIFAPSKLLEDKPDYVLILAWNFAEEIMQQQEAYKQQGGKFIIPIPTPKIL</sequence>
<dbReference type="Pfam" id="PF08484">
    <property type="entry name" value="Methyltransf_14"/>
    <property type="match status" value="1"/>
</dbReference>
<keyword evidence="4" id="KW-1185">Reference proteome</keyword>
<protein>
    <submittedName>
        <fullName evidence="3">Class I SAM-dependent methyltransferase</fullName>
    </submittedName>
</protein>
<dbReference type="AlphaFoldDB" id="A0A8J7HG56"/>
<name>A0A8J7HG56_9CYAN</name>
<comment type="caution">
    <text evidence="3">The sequence shown here is derived from an EMBL/GenBank/DDBJ whole genome shotgun (WGS) entry which is preliminary data.</text>
</comment>
<dbReference type="InterPro" id="IPR029063">
    <property type="entry name" value="SAM-dependent_MTases_sf"/>
</dbReference>
<evidence type="ECO:0000313" key="3">
    <source>
        <dbReference type="EMBL" id="MBH8551995.1"/>
    </source>
</evidence>
<dbReference type="PANTHER" id="PTHR43861">
    <property type="entry name" value="TRANS-ACONITATE 2-METHYLTRANSFERASE-RELATED"/>
    <property type="match status" value="1"/>
</dbReference>
<dbReference type="EMBL" id="JAECZB010000009">
    <property type="protein sequence ID" value="MBH8551995.1"/>
    <property type="molecule type" value="Genomic_DNA"/>
</dbReference>
<dbReference type="RefSeq" id="WP_214438316.1">
    <property type="nucleotide sequence ID" value="NZ_JAECZB010000009.1"/>
</dbReference>
<dbReference type="SUPFAM" id="SSF53335">
    <property type="entry name" value="S-adenosyl-L-methionine-dependent methyltransferases"/>
    <property type="match status" value="1"/>
</dbReference>
<dbReference type="InterPro" id="IPR013630">
    <property type="entry name" value="Methyltransf_Zn-bd_dom_put"/>
</dbReference>
<dbReference type="PANTHER" id="PTHR43861:SF5">
    <property type="entry name" value="BLL5978 PROTEIN"/>
    <property type="match status" value="1"/>
</dbReference>
<feature type="domain" description="Methyltransferase putative zinc binding" evidence="1">
    <location>
        <begin position="13"/>
        <end position="74"/>
    </location>
</feature>
<dbReference type="Gene3D" id="6.20.50.110">
    <property type="entry name" value="Methyltransferase, zinc-binding domain"/>
    <property type="match status" value="1"/>
</dbReference>